<comment type="caution">
    <text evidence="1">The sequence shown here is derived from an EMBL/GenBank/DDBJ whole genome shotgun (WGS) entry which is preliminary data.</text>
</comment>
<dbReference type="RefSeq" id="WP_181739384.1">
    <property type="nucleotide sequence ID" value="NZ_JACEOL010000025.1"/>
</dbReference>
<dbReference type="AlphaFoldDB" id="A0A7W1XS65"/>
<protein>
    <submittedName>
        <fullName evidence="1">Uncharacterized protein</fullName>
    </submittedName>
</protein>
<accession>A0A7W1XS65</accession>
<sequence>MMRDHTKRKNFDRLVDQIEQEILNAIRECGPQPYYTEMYLHCSICYKKKKRTELRITKDPEQIYDEFAVCLHCIDKLNLTVSKSERALDFKARTYAIMRIISGVLPFDESEEKPLTGSE</sequence>
<organism evidence="1 2">
    <name type="scientific">Thermoactinomyces mirandus</name>
    <dbReference type="NCBI Taxonomy" id="2756294"/>
    <lineage>
        <taxon>Bacteria</taxon>
        <taxon>Bacillati</taxon>
        <taxon>Bacillota</taxon>
        <taxon>Bacilli</taxon>
        <taxon>Bacillales</taxon>
        <taxon>Thermoactinomycetaceae</taxon>
        <taxon>Thermoactinomyces</taxon>
    </lineage>
</organism>
<dbReference type="Proteomes" id="UP000538292">
    <property type="component" value="Unassembled WGS sequence"/>
</dbReference>
<proteinExistence type="predicted"/>
<dbReference type="EMBL" id="JACEOL010000025">
    <property type="protein sequence ID" value="MBA4602160.1"/>
    <property type="molecule type" value="Genomic_DNA"/>
</dbReference>
<evidence type="ECO:0000313" key="1">
    <source>
        <dbReference type="EMBL" id="MBA4602160.1"/>
    </source>
</evidence>
<reference evidence="1 2" key="1">
    <citation type="submission" date="2020-07" db="EMBL/GenBank/DDBJ databases">
        <title>Thermoactinomyces phylogeny.</title>
        <authorList>
            <person name="Dunlap C."/>
        </authorList>
    </citation>
    <scope>NUCLEOTIDE SEQUENCE [LARGE SCALE GENOMIC DNA]</scope>
    <source>
        <strain evidence="1 2">AMNI-1</strain>
    </source>
</reference>
<keyword evidence="2" id="KW-1185">Reference proteome</keyword>
<evidence type="ECO:0000313" key="2">
    <source>
        <dbReference type="Proteomes" id="UP000538292"/>
    </source>
</evidence>
<name>A0A7W1XS65_9BACL</name>
<gene>
    <name evidence="1" type="ORF">H2C83_07495</name>
</gene>